<dbReference type="InterPro" id="IPR013325">
    <property type="entry name" value="RNA_pol_sigma_r2"/>
</dbReference>
<feature type="domain" description="RNA polymerase sigma factor 70 region 4 type 2" evidence="8">
    <location>
        <begin position="116"/>
        <end position="168"/>
    </location>
</feature>
<feature type="domain" description="RNA polymerase sigma-70 region 2" evidence="7">
    <location>
        <begin position="18"/>
        <end position="80"/>
    </location>
</feature>
<dbReference type="InterPro" id="IPR013249">
    <property type="entry name" value="RNA_pol_sigma70_r4_t2"/>
</dbReference>
<dbReference type="SUPFAM" id="SSF88659">
    <property type="entry name" value="Sigma3 and sigma4 domains of RNA polymerase sigma factors"/>
    <property type="match status" value="1"/>
</dbReference>
<evidence type="ECO:0000259" key="8">
    <source>
        <dbReference type="Pfam" id="PF08281"/>
    </source>
</evidence>
<name>E8V7W0_TERSS</name>
<dbReference type="GO" id="GO:0006352">
    <property type="term" value="P:DNA-templated transcription initiation"/>
    <property type="evidence" value="ECO:0007669"/>
    <property type="project" value="InterPro"/>
</dbReference>
<dbReference type="EMBL" id="CP002467">
    <property type="protein sequence ID" value="ADV82884.1"/>
    <property type="molecule type" value="Genomic_DNA"/>
</dbReference>
<evidence type="ECO:0000256" key="3">
    <source>
        <dbReference type="ARBA" id="ARBA00023082"/>
    </source>
</evidence>
<gene>
    <name evidence="9" type="ordered locus">AciPR4_2080</name>
</gene>
<evidence type="ECO:0000313" key="9">
    <source>
        <dbReference type="EMBL" id="ADV82884.1"/>
    </source>
</evidence>
<dbReference type="InterPro" id="IPR007627">
    <property type="entry name" value="RNA_pol_sigma70_r2"/>
</dbReference>
<dbReference type="RefSeq" id="WP_013568617.1">
    <property type="nucleotide sequence ID" value="NC_014963.1"/>
</dbReference>
<dbReference type="InterPro" id="IPR013324">
    <property type="entry name" value="RNA_pol_sigma_r3/r4-like"/>
</dbReference>
<dbReference type="PANTHER" id="PTHR43133:SF25">
    <property type="entry name" value="RNA POLYMERASE SIGMA FACTOR RFAY-RELATED"/>
    <property type="match status" value="1"/>
</dbReference>
<protein>
    <recommendedName>
        <fullName evidence="6">RNA polymerase sigma factor</fullName>
    </recommendedName>
</protein>
<evidence type="ECO:0000256" key="2">
    <source>
        <dbReference type="ARBA" id="ARBA00023015"/>
    </source>
</evidence>
<dbReference type="InterPro" id="IPR039425">
    <property type="entry name" value="RNA_pol_sigma-70-like"/>
</dbReference>
<proteinExistence type="inferred from homology"/>
<evidence type="ECO:0000313" key="10">
    <source>
        <dbReference type="Proteomes" id="UP000006844"/>
    </source>
</evidence>
<evidence type="ECO:0000259" key="7">
    <source>
        <dbReference type="Pfam" id="PF04542"/>
    </source>
</evidence>
<dbReference type="STRING" id="401053.AciPR4_2080"/>
<organism evidence="9 10">
    <name type="scientific">Terriglobus saanensis (strain ATCC BAA-1853 / DSM 23119 / SP1PR4)</name>
    <dbReference type="NCBI Taxonomy" id="401053"/>
    <lineage>
        <taxon>Bacteria</taxon>
        <taxon>Pseudomonadati</taxon>
        <taxon>Acidobacteriota</taxon>
        <taxon>Terriglobia</taxon>
        <taxon>Terriglobales</taxon>
        <taxon>Acidobacteriaceae</taxon>
        <taxon>Terriglobus</taxon>
    </lineage>
</organism>
<dbReference type="PANTHER" id="PTHR43133">
    <property type="entry name" value="RNA POLYMERASE ECF-TYPE SIGMA FACTO"/>
    <property type="match status" value="1"/>
</dbReference>
<dbReference type="Gene3D" id="1.10.10.10">
    <property type="entry name" value="Winged helix-like DNA-binding domain superfamily/Winged helix DNA-binding domain"/>
    <property type="match status" value="1"/>
</dbReference>
<dbReference type="AlphaFoldDB" id="E8V7W0"/>
<dbReference type="PROSITE" id="PS01063">
    <property type="entry name" value="SIGMA70_ECF"/>
    <property type="match status" value="1"/>
</dbReference>
<dbReference type="Gene3D" id="1.10.1740.10">
    <property type="match status" value="1"/>
</dbReference>
<dbReference type="KEGG" id="tsa:AciPR4_2080"/>
<keyword evidence="5 6" id="KW-0804">Transcription</keyword>
<evidence type="ECO:0000256" key="6">
    <source>
        <dbReference type="RuleBase" id="RU000716"/>
    </source>
</evidence>
<dbReference type="NCBIfam" id="TIGR02937">
    <property type="entry name" value="sigma70-ECF"/>
    <property type="match status" value="1"/>
</dbReference>
<accession>E8V7W0</accession>
<keyword evidence="10" id="KW-1185">Reference proteome</keyword>
<reference evidence="9 10" key="1">
    <citation type="journal article" date="2012" name="Stand. Genomic Sci.">
        <title>Complete genome sequence of Terriglobus saanensis type strain SP1PR4(T), an Acidobacteria from tundra soil.</title>
        <authorList>
            <person name="Rawat S.R."/>
            <person name="Mannisto M.K."/>
            <person name="Starovoytov V."/>
            <person name="Goodwin L."/>
            <person name="Nolan M."/>
            <person name="Hauser L."/>
            <person name="Land M."/>
            <person name="Davenport K.W."/>
            <person name="Woyke T."/>
            <person name="Haggblom M.M."/>
        </authorList>
    </citation>
    <scope>NUCLEOTIDE SEQUENCE</scope>
    <source>
        <strain evidence="10">ATCC BAA-1853 / DSM 23119 / SP1PR4</strain>
    </source>
</reference>
<dbReference type="HOGENOM" id="CLU_047691_1_2_0"/>
<dbReference type="InterPro" id="IPR036388">
    <property type="entry name" value="WH-like_DNA-bd_sf"/>
</dbReference>
<keyword evidence="4 6" id="KW-0238">DNA-binding</keyword>
<dbReference type="SUPFAM" id="SSF88946">
    <property type="entry name" value="Sigma2 domain of RNA polymerase sigma factors"/>
    <property type="match status" value="1"/>
</dbReference>
<dbReference type="eggNOG" id="COG1595">
    <property type="taxonomic scope" value="Bacteria"/>
</dbReference>
<evidence type="ECO:0000256" key="4">
    <source>
        <dbReference type="ARBA" id="ARBA00023125"/>
    </source>
</evidence>
<sequence length="188" mass="21347">MAPRQCAAAQTECVGIEYIDGLFSYAMMLTRNRAEAEDLVQETYLRAMQAIDRLRDNSNLKSWLFTILRNVWLNQLRKRRVAPPLVEMDGDRDLIEEVPGKSKDSYAILAENEEAERVRSAIHLLPTDFKEIILLREFEELSYQEIAKVLGCPAGTVMSRLGRARGKLRILLSNPPAKGSHSPERSTT</sequence>
<evidence type="ECO:0000256" key="1">
    <source>
        <dbReference type="ARBA" id="ARBA00010641"/>
    </source>
</evidence>
<dbReference type="Proteomes" id="UP000006844">
    <property type="component" value="Chromosome"/>
</dbReference>
<dbReference type="CDD" id="cd06171">
    <property type="entry name" value="Sigma70_r4"/>
    <property type="match status" value="1"/>
</dbReference>
<dbReference type="GO" id="GO:0003677">
    <property type="term" value="F:DNA binding"/>
    <property type="evidence" value="ECO:0007669"/>
    <property type="project" value="UniProtKB-KW"/>
</dbReference>
<dbReference type="Pfam" id="PF08281">
    <property type="entry name" value="Sigma70_r4_2"/>
    <property type="match status" value="1"/>
</dbReference>
<comment type="similarity">
    <text evidence="1 6">Belongs to the sigma-70 factor family. ECF subfamily.</text>
</comment>
<dbReference type="GO" id="GO:0016987">
    <property type="term" value="F:sigma factor activity"/>
    <property type="evidence" value="ECO:0007669"/>
    <property type="project" value="UniProtKB-KW"/>
</dbReference>
<dbReference type="InterPro" id="IPR014284">
    <property type="entry name" value="RNA_pol_sigma-70_dom"/>
</dbReference>
<keyword evidence="3 6" id="KW-0731">Sigma factor</keyword>
<evidence type="ECO:0000256" key="5">
    <source>
        <dbReference type="ARBA" id="ARBA00023163"/>
    </source>
</evidence>
<dbReference type="InterPro" id="IPR000838">
    <property type="entry name" value="RNA_pol_sigma70_ECF_CS"/>
</dbReference>
<dbReference type="OrthoDB" id="9785675at2"/>
<keyword evidence="2 6" id="KW-0805">Transcription regulation</keyword>
<dbReference type="Pfam" id="PF04542">
    <property type="entry name" value="Sigma70_r2"/>
    <property type="match status" value="1"/>
</dbReference>